<evidence type="ECO:0000313" key="1">
    <source>
        <dbReference type="EMBL" id="KKN91218.1"/>
    </source>
</evidence>
<dbReference type="InterPro" id="IPR011990">
    <property type="entry name" value="TPR-like_helical_dom_sf"/>
</dbReference>
<gene>
    <name evidence="1" type="ORF">LCGC14_0220860</name>
</gene>
<organism evidence="1">
    <name type="scientific">marine sediment metagenome</name>
    <dbReference type="NCBI Taxonomy" id="412755"/>
    <lineage>
        <taxon>unclassified sequences</taxon>
        <taxon>metagenomes</taxon>
        <taxon>ecological metagenomes</taxon>
    </lineage>
</organism>
<protein>
    <submittedName>
        <fullName evidence="1">Uncharacterized protein</fullName>
    </submittedName>
</protein>
<sequence length="133" mass="15480">MSEYLWEDVGKGVWMWHIHHTRLLELSSEPLLVRAKYIRENKPEEEINLRLRMMRPVKNPDRIPEKVKEAGKAHDEVRKAYKEAGKAYDAAGKVYDEALKAHNKALSQHSKEIEELHREECDSGCPWNGTSIC</sequence>
<dbReference type="EMBL" id="LAZR01000105">
    <property type="protein sequence ID" value="KKN91218.1"/>
    <property type="molecule type" value="Genomic_DNA"/>
</dbReference>
<reference evidence="1" key="1">
    <citation type="journal article" date="2015" name="Nature">
        <title>Complex archaea that bridge the gap between prokaryotes and eukaryotes.</title>
        <authorList>
            <person name="Spang A."/>
            <person name="Saw J.H."/>
            <person name="Jorgensen S.L."/>
            <person name="Zaremba-Niedzwiedzka K."/>
            <person name="Martijn J."/>
            <person name="Lind A.E."/>
            <person name="van Eijk R."/>
            <person name="Schleper C."/>
            <person name="Guy L."/>
            <person name="Ettema T.J."/>
        </authorList>
    </citation>
    <scope>NUCLEOTIDE SEQUENCE</scope>
</reference>
<name>A0A0F9XH27_9ZZZZ</name>
<dbReference type="AlphaFoldDB" id="A0A0F9XH27"/>
<dbReference type="Gene3D" id="1.25.40.10">
    <property type="entry name" value="Tetratricopeptide repeat domain"/>
    <property type="match status" value="1"/>
</dbReference>
<proteinExistence type="predicted"/>
<accession>A0A0F9XH27</accession>
<comment type="caution">
    <text evidence="1">The sequence shown here is derived from an EMBL/GenBank/DDBJ whole genome shotgun (WGS) entry which is preliminary data.</text>
</comment>